<dbReference type="AlphaFoldDB" id="A0A7H0G137"/>
<dbReference type="SUPFAM" id="SSF53383">
    <property type="entry name" value="PLP-dependent transferases"/>
    <property type="match status" value="1"/>
</dbReference>
<protein>
    <submittedName>
        <fullName evidence="7">PLP-dependent aminotransferase family protein</fullName>
    </submittedName>
</protein>
<dbReference type="SUPFAM" id="SSF46785">
    <property type="entry name" value="Winged helix' DNA-binding domain"/>
    <property type="match status" value="1"/>
</dbReference>
<dbReference type="GO" id="GO:0003700">
    <property type="term" value="F:DNA-binding transcription factor activity"/>
    <property type="evidence" value="ECO:0007669"/>
    <property type="project" value="InterPro"/>
</dbReference>
<dbReference type="Gene3D" id="1.10.10.10">
    <property type="entry name" value="Winged helix-like DNA-binding domain superfamily/Winged helix DNA-binding domain"/>
    <property type="match status" value="1"/>
</dbReference>
<dbReference type="GO" id="GO:0003677">
    <property type="term" value="F:DNA binding"/>
    <property type="evidence" value="ECO:0007669"/>
    <property type="project" value="UniProtKB-KW"/>
</dbReference>
<dbReference type="InterPro" id="IPR036388">
    <property type="entry name" value="WH-like_DNA-bd_sf"/>
</dbReference>
<organism evidence="7 8">
    <name type="scientific">Agrilutibacter terrestris</name>
    <dbReference type="NCBI Taxonomy" id="2865112"/>
    <lineage>
        <taxon>Bacteria</taxon>
        <taxon>Pseudomonadati</taxon>
        <taxon>Pseudomonadota</taxon>
        <taxon>Gammaproteobacteria</taxon>
        <taxon>Lysobacterales</taxon>
        <taxon>Lysobacteraceae</taxon>
        <taxon>Agrilutibacter</taxon>
    </lineage>
</organism>
<keyword evidence="8" id="KW-1185">Reference proteome</keyword>
<evidence type="ECO:0000259" key="6">
    <source>
        <dbReference type="PROSITE" id="PS50949"/>
    </source>
</evidence>
<dbReference type="PROSITE" id="PS50949">
    <property type="entry name" value="HTH_GNTR"/>
    <property type="match status" value="1"/>
</dbReference>
<keyword evidence="7" id="KW-0808">Transferase</keyword>
<accession>A0A7H0G137</accession>
<dbReference type="Gene3D" id="3.40.640.10">
    <property type="entry name" value="Type I PLP-dependent aspartate aminotransferase-like (Major domain)"/>
    <property type="match status" value="1"/>
</dbReference>
<dbReference type="InterPro" id="IPR015424">
    <property type="entry name" value="PyrdxlP-dep_Trfase"/>
</dbReference>
<dbReference type="RefSeq" id="WP_187713437.1">
    <property type="nucleotide sequence ID" value="NZ_CP060820.1"/>
</dbReference>
<dbReference type="GO" id="GO:0030170">
    <property type="term" value="F:pyridoxal phosphate binding"/>
    <property type="evidence" value="ECO:0007669"/>
    <property type="project" value="InterPro"/>
</dbReference>
<gene>
    <name evidence="7" type="ORF">H8B22_07370</name>
</gene>
<dbReference type="KEGG" id="lsx:H8B22_07370"/>
<evidence type="ECO:0000313" key="7">
    <source>
        <dbReference type="EMBL" id="QNP42003.1"/>
    </source>
</evidence>
<dbReference type="Proteomes" id="UP000516018">
    <property type="component" value="Chromosome"/>
</dbReference>
<feature type="domain" description="HTH gntR-type" evidence="6">
    <location>
        <begin position="9"/>
        <end position="77"/>
    </location>
</feature>
<evidence type="ECO:0000256" key="1">
    <source>
        <dbReference type="ARBA" id="ARBA00005384"/>
    </source>
</evidence>
<dbReference type="PANTHER" id="PTHR46577:SF1">
    <property type="entry name" value="HTH-TYPE TRANSCRIPTIONAL REGULATORY PROTEIN GABR"/>
    <property type="match status" value="1"/>
</dbReference>
<comment type="similarity">
    <text evidence="1">In the C-terminal section; belongs to the class-I pyridoxal-phosphate-dependent aminotransferase family.</text>
</comment>
<dbReference type="InterPro" id="IPR004839">
    <property type="entry name" value="Aminotransferase_I/II_large"/>
</dbReference>
<evidence type="ECO:0000256" key="2">
    <source>
        <dbReference type="ARBA" id="ARBA00022898"/>
    </source>
</evidence>
<evidence type="ECO:0000256" key="5">
    <source>
        <dbReference type="ARBA" id="ARBA00023163"/>
    </source>
</evidence>
<dbReference type="Pfam" id="PF00155">
    <property type="entry name" value="Aminotran_1_2"/>
    <property type="match status" value="1"/>
</dbReference>
<name>A0A7H0G137_9GAMM</name>
<keyword evidence="7" id="KW-0032">Aminotransferase</keyword>
<evidence type="ECO:0000256" key="4">
    <source>
        <dbReference type="ARBA" id="ARBA00023125"/>
    </source>
</evidence>
<dbReference type="PRINTS" id="PR00035">
    <property type="entry name" value="HTHGNTR"/>
</dbReference>
<dbReference type="Pfam" id="PF00392">
    <property type="entry name" value="GntR"/>
    <property type="match status" value="1"/>
</dbReference>
<dbReference type="CDD" id="cd07377">
    <property type="entry name" value="WHTH_GntR"/>
    <property type="match status" value="1"/>
</dbReference>
<keyword evidence="5" id="KW-0804">Transcription</keyword>
<dbReference type="PANTHER" id="PTHR46577">
    <property type="entry name" value="HTH-TYPE TRANSCRIPTIONAL REGULATORY PROTEIN GABR"/>
    <property type="match status" value="1"/>
</dbReference>
<keyword evidence="4" id="KW-0238">DNA-binding</keyword>
<keyword evidence="2" id="KW-0663">Pyridoxal phosphate</keyword>
<dbReference type="InterPro" id="IPR000524">
    <property type="entry name" value="Tscrpt_reg_HTH_GntR"/>
</dbReference>
<evidence type="ECO:0000313" key="8">
    <source>
        <dbReference type="Proteomes" id="UP000516018"/>
    </source>
</evidence>
<dbReference type="InterPro" id="IPR036390">
    <property type="entry name" value="WH_DNA-bd_sf"/>
</dbReference>
<sequence length="497" mass="54778">MDLVLDGDGPLYLQLARALREAMAAGRLGNGTRLPSSRELAYDLQLSRTTVVAAYEHLRTEGFIAGRVGSGSYVTSPWTAPVRPPPPRRAVVAQSDFSRRTRAYCALDDIPGRRPPGMRHAFQFGVPMVNTALTAQWVRELARAAPYVQPGYPRIQGLPALREAVARHVGRSRGVACNADDVLIVGGTQQALALIARVLLDPGDEVALEEPHYFAARTLLQVHGARLTGVPVDADGLQVERLPDPAAKLTYVTPSHQFPTGAVLSHERRLALLEYARMGSGWIVEDDYDGEFRHDQQPVRALQELDRDGRVLYIGSFSKTLFPALRLGYVIMPAGLKDDLLAAKWTDDFACPPLDQAALANFISAGGYERHLRQVTRKLAERRRLLRTLLAEHCGDRLDITDSHAGMHLVAWVRDMPASEGEALVRAAAERKLALYSIAPCYLQPPDRTGLIMGYSAMSPGEIRDAVALFARCLALFPRRSEGERKRPALYLARSSW</sequence>
<keyword evidence="3" id="KW-0805">Transcription regulation</keyword>
<dbReference type="GO" id="GO:0008483">
    <property type="term" value="F:transaminase activity"/>
    <property type="evidence" value="ECO:0007669"/>
    <property type="project" value="UniProtKB-KW"/>
</dbReference>
<proteinExistence type="inferred from homology"/>
<dbReference type="EMBL" id="CP060820">
    <property type="protein sequence ID" value="QNP42003.1"/>
    <property type="molecule type" value="Genomic_DNA"/>
</dbReference>
<dbReference type="CDD" id="cd00609">
    <property type="entry name" value="AAT_like"/>
    <property type="match status" value="1"/>
</dbReference>
<dbReference type="InterPro" id="IPR051446">
    <property type="entry name" value="HTH_trans_reg/aminotransferase"/>
</dbReference>
<dbReference type="SMART" id="SM00345">
    <property type="entry name" value="HTH_GNTR"/>
    <property type="match status" value="1"/>
</dbReference>
<reference evidence="7 8" key="1">
    <citation type="submission" date="2020-08" db="EMBL/GenBank/DDBJ databases">
        <title>Lysobacter sp. II4 sp. nov., isolated from soil.</title>
        <authorList>
            <person name="Woo C.Y."/>
            <person name="Kim J."/>
        </authorList>
    </citation>
    <scope>NUCLEOTIDE SEQUENCE [LARGE SCALE GENOMIC DNA]</scope>
    <source>
        <strain evidence="7 8">II4</strain>
    </source>
</reference>
<evidence type="ECO:0000256" key="3">
    <source>
        <dbReference type="ARBA" id="ARBA00023015"/>
    </source>
</evidence>
<dbReference type="InterPro" id="IPR015421">
    <property type="entry name" value="PyrdxlP-dep_Trfase_major"/>
</dbReference>